<evidence type="ECO:0000313" key="2">
    <source>
        <dbReference type="EMBL" id="KAK7281216.1"/>
    </source>
</evidence>
<protein>
    <submittedName>
        <fullName evidence="2">Uncharacterized protein</fullName>
    </submittedName>
</protein>
<sequence length="384" mass="42700">MIKQMQLRISADGIFGSLCTNHLCVLYTVARLLEETEDKNRRKSFDCVLSRASKGLLISFEVLDFFRAKGASKDPTRVITKVAKGASKDPTRVITKMEAVCSEQELDQKERSNKKVKTTVGDDDGSIGMDVAQNDGVMVESSRMQVGSHLRTLMKPVGHSSEFELDVSGVTQEVPSPSSPGKPESTTMMVRNYPRRKSIPKSKEAISSRGSRFVALDIDDEITDNAEKEQSKILHGDNALVEEQVVVPPHATVTHTPHAGKPHKNIVKNPSKPMQTDVTPKVGHKVTEEERSILRAMSFKQQDMWNDYQASKQDSNPLLGFVVPSSDETLEFCRVHDVKKGPDKPGKDPMFIDVELGSHGIQIQMTDANFQMRKEVPLPPYNEV</sequence>
<accession>A0AAN9ILL2</accession>
<evidence type="ECO:0000313" key="3">
    <source>
        <dbReference type="Proteomes" id="UP001372338"/>
    </source>
</evidence>
<dbReference type="AlphaFoldDB" id="A0AAN9ILL2"/>
<dbReference type="EMBL" id="JAYWIO010000002">
    <property type="protein sequence ID" value="KAK7281216.1"/>
    <property type="molecule type" value="Genomic_DNA"/>
</dbReference>
<keyword evidence="3" id="KW-1185">Reference proteome</keyword>
<proteinExistence type="predicted"/>
<reference evidence="2 3" key="1">
    <citation type="submission" date="2024-01" db="EMBL/GenBank/DDBJ databases">
        <title>The genomes of 5 underutilized Papilionoideae crops provide insights into root nodulation and disease resistanc.</title>
        <authorList>
            <person name="Yuan L."/>
        </authorList>
    </citation>
    <scope>NUCLEOTIDE SEQUENCE [LARGE SCALE GENOMIC DNA]</scope>
    <source>
        <strain evidence="2">ZHUSHIDOU_FW_LH</strain>
        <tissue evidence="2">Leaf</tissue>
    </source>
</reference>
<comment type="caution">
    <text evidence="2">The sequence shown here is derived from an EMBL/GenBank/DDBJ whole genome shotgun (WGS) entry which is preliminary data.</text>
</comment>
<gene>
    <name evidence="2" type="ORF">RIF29_08996</name>
</gene>
<feature type="region of interest" description="Disordered" evidence="1">
    <location>
        <begin position="104"/>
        <end position="130"/>
    </location>
</feature>
<evidence type="ECO:0000256" key="1">
    <source>
        <dbReference type="SAM" id="MobiDB-lite"/>
    </source>
</evidence>
<organism evidence="2 3">
    <name type="scientific">Crotalaria pallida</name>
    <name type="common">Smooth rattlebox</name>
    <name type="synonym">Crotalaria striata</name>
    <dbReference type="NCBI Taxonomy" id="3830"/>
    <lineage>
        <taxon>Eukaryota</taxon>
        <taxon>Viridiplantae</taxon>
        <taxon>Streptophyta</taxon>
        <taxon>Embryophyta</taxon>
        <taxon>Tracheophyta</taxon>
        <taxon>Spermatophyta</taxon>
        <taxon>Magnoliopsida</taxon>
        <taxon>eudicotyledons</taxon>
        <taxon>Gunneridae</taxon>
        <taxon>Pentapetalae</taxon>
        <taxon>rosids</taxon>
        <taxon>fabids</taxon>
        <taxon>Fabales</taxon>
        <taxon>Fabaceae</taxon>
        <taxon>Papilionoideae</taxon>
        <taxon>50 kb inversion clade</taxon>
        <taxon>genistoids sensu lato</taxon>
        <taxon>core genistoids</taxon>
        <taxon>Crotalarieae</taxon>
        <taxon>Crotalaria</taxon>
    </lineage>
</organism>
<name>A0AAN9ILL2_CROPI</name>
<feature type="region of interest" description="Disordered" evidence="1">
    <location>
        <begin position="252"/>
        <end position="281"/>
    </location>
</feature>
<dbReference type="Proteomes" id="UP001372338">
    <property type="component" value="Unassembled WGS sequence"/>
</dbReference>